<sequence>MFIKFKINKMSTLKKGDMVKWRFSNGETHGIITKIHTKDFIFMNRQRRASEENPQYEVMSEKTGKTAVHKASALKKMLKKIATDNCGKK</sequence>
<keyword evidence="3" id="KW-1185">Reference proteome</keyword>
<gene>
    <name evidence="2" type="ORF">GCM10023210_39970</name>
</gene>
<dbReference type="Pfam" id="PF11160">
    <property type="entry name" value="Hva1_TUDOR"/>
    <property type="match status" value="1"/>
</dbReference>
<proteinExistence type="predicted"/>
<dbReference type="InterPro" id="IPR021331">
    <property type="entry name" value="Hva1_TUDOR"/>
</dbReference>
<feature type="domain" description="Hypervirulence associated protein TUDOR" evidence="1">
    <location>
        <begin position="16"/>
        <end position="74"/>
    </location>
</feature>
<evidence type="ECO:0000313" key="3">
    <source>
        <dbReference type="Proteomes" id="UP001500353"/>
    </source>
</evidence>
<reference evidence="3" key="1">
    <citation type="journal article" date="2019" name="Int. J. Syst. Evol. Microbiol.">
        <title>The Global Catalogue of Microorganisms (GCM) 10K type strain sequencing project: providing services to taxonomists for standard genome sequencing and annotation.</title>
        <authorList>
            <consortium name="The Broad Institute Genomics Platform"/>
            <consortium name="The Broad Institute Genome Sequencing Center for Infectious Disease"/>
            <person name="Wu L."/>
            <person name="Ma J."/>
        </authorList>
    </citation>
    <scope>NUCLEOTIDE SEQUENCE [LARGE SCALE GENOMIC DNA]</scope>
    <source>
        <strain evidence="3">JCM 18019</strain>
    </source>
</reference>
<comment type="caution">
    <text evidence="2">The sequence shown here is derived from an EMBL/GenBank/DDBJ whole genome shotgun (WGS) entry which is preliminary data.</text>
</comment>
<dbReference type="Proteomes" id="UP001500353">
    <property type="component" value="Unassembled WGS sequence"/>
</dbReference>
<dbReference type="Gene3D" id="2.30.30.1060">
    <property type="match status" value="1"/>
</dbReference>
<accession>A0ABP9MV02</accession>
<organism evidence="2 3">
    <name type="scientific">Chryseobacterium ginsengisoli</name>
    <dbReference type="NCBI Taxonomy" id="363853"/>
    <lineage>
        <taxon>Bacteria</taxon>
        <taxon>Pseudomonadati</taxon>
        <taxon>Bacteroidota</taxon>
        <taxon>Flavobacteriia</taxon>
        <taxon>Flavobacteriales</taxon>
        <taxon>Weeksellaceae</taxon>
        <taxon>Chryseobacterium group</taxon>
        <taxon>Chryseobacterium</taxon>
    </lineage>
</organism>
<protein>
    <recommendedName>
        <fullName evidence="1">Hypervirulence associated protein TUDOR domain-containing protein</fullName>
    </recommendedName>
</protein>
<evidence type="ECO:0000313" key="2">
    <source>
        <dbReference type="EMBL" id="GAA5100952.1"/>
    </source>
</evidence>
<dbReference type="EMBL" id="BAABHX010000009">
    <property type="protein sequence ID" value="GAA5100952.1"/>
    <property type="molecule type" value="Genomic_DNA"/>
</dbReference>
<evidence type="ECO:0000259" key="1">
    <source>
        <dbReference type="Pfam" id="PF11160"/>
    </source>
</evidence>
<name>A0ABP9MV02_9FLAO</name>